<protein>
    <recommendedName>
        <fullName evidence="5">serine C-palmitoyltransferase</fullName>
        <ecNumber evidence="5">2.3.1.50</ecNumber>
    </recommendedName>
</protein>
<dbReference type="GO" id="GO:0005783">
    <property type="term" value="C:endoplasmic reticulum"/>
    <property type="evidence" value="ECO:0007669"/>
    <property type="project" value="TreeGrafter"/>
</dbReference>
<dbReference type="EMBL" id="HG937694">
    <property type="protein sequence ID" value="CDP37806.1"/>
    <property type="molecule type" value="Genomic_DNA"/>
</dbReference>
<dbReference type="EC" id="2.3.1.50" evidence="5"/>
<dbReference type="Gene3D" id="3.90.1150.10">
    <property type="entry name" value="Aspartate Aminotransferase, domain 1"/>
    <property type="match status" value="1"/>
</dbReference>
<evidence type="ECO:0000256" key="8">
    <source>
        <dbReference type="ARBA" id="ARBA00022919"/>
    </source>
</evidence>
<keyword evidence="6" id="KW-0808">Transferase</keyword>
<sequence>MDRLIQDVGLLLNSTIENAKTKLAIVPGSQIVLRYIGSSYQNDPARSVLELLLLLFAVRYFLASKYSYTKQNYVKLGEDEIDELVDDWTPEPLVRDLDDSEKWELDSVPVVKGRNGPVVSVSTGEGTFDNLINLNSTDVYGISNDAEAIEQAVTTVRGYGVGSCGPAGFYGNQDAHVNCEKTIAEFLGTEGCILYSQAFATLSSVIPCFMKRGDVIVADTKVNLAIQKGMQLSRASLFWYEHNDMESLEDALKRANKSYRRGPLPRRFIISEGLYENNGTSPNLAKIVELKKKYKYRLLLDESYSLGVLGSTGRGLPEELGIDRSEIDITTGSLAFAFGAAGGFCAGSNTMVEHQRITSLAYTFSATMPPFLANTSSFVIRRLTASNSPVTALRTKAELLYDTLSATNRNSKKPVLDILSRRGSPVIVLQIPKEVLMRLDQENSPRAVSEDRLLQDIVDIVRNDGVHIGRFNRLESSEIFPVDYTVRVVANAQLSDDQIISAAQIIARGFARRLE</sequence>
<dbReference type="PANTHER" id="PTHR13693:SF2">
    <property type="entry name" value="SERINE PALMITOYLTRANSFERASE 1"/>
    <property type="match status" value="1"/>
</dbReference>
<dbReference type="Pfam" id="PF00155">
    <property type="entry name" value="Aminotran_1_2"/>
    <property type="match status" value="1"/>
</dbReference>
<feature type="domain" description="Aminotransferase class I/classII large" evidence="11">
    <location>
        <begin position="130"/>
        <end position="504"/>
    </location>
</feature>
<evidence type="ECO:0000259" key="11">
    <source>
        <dbReference type="Pfam" id="PF00155"/>
    </source>
</evidence>
<dbReference type="PhylomeDB" id="A0A060TF36"/>
<evidence type="ECO:0000256" key="4">
    <source>
        <dbReference type="ARBA" id="ARBA00008392"/>
    </source>
</evidence>
<dbReference type="InterPro" id="IPR050087">
    <property type="entry name" value="AON_synthase_class-II"/>
</dbReference>
<gene>
    <name evidence="12" type="ORF">GNLVRS02_ARAD1D19910g</name>
</gene>
<name>A0A060TF36_BLAAD</name>
<evidence type="ECO:0000256" key="5">
    <source>
        <dbReference type="ARBA" id="ARBA00013220"/>
    </source>
</evidence>
<evidence type="ECO:0000256" key="1">
    <source>
        <dbReference type="ARBA" id="ARBA00001933"/>
    </source>
</evidence>
<evidence type="ECO:0000256" key="7">
    <source>
        <dbReference type="ARBA" id="ARBA00022898"/>
    </source>
</evidence>
<comment type="similarity">
    <text evidence="4">Belongs to the class-II pyridoxal-phosphate-dependent aminotransferase family.</text>
</comment>
<dbReference type="InterPro" id="IPR015424">
    <property type="entry name" value="PyrdxlP-dep_Trfase"/>
</dbReference>
<reference evidence="12" key="1">
    <citation type="submission" date="2014-02" db="EMBL/GenBank/DDBJ databases">
        <authorList>
            <person name="Genoscope - CEA"/>
        </authorList>
    </citation>
    <scope>NUCLEOTIDE SEQUENCE</scope>
    <source>
        <strain evidence="12">LS3</strain>
    </source>
</reference>
<evidence type="ECO:0000313" key="12">
    <source>
        <dbReference type="EMBL" id="CDP37806.1"/>
    </source>
</evidence>
<dbReference type="PANTHER" id="PTHR13693">
    <property type="entry name" value="CLASS II AMINOTRANSFERASE/8-AMINO-7-OXONONANOATE SYNTHASE"/>
    <property type="match status" value="1"/>
</dbReference>
<comment type="pathway">
    <text evidence="2">Lipid metabolism; sphingolipid metabolism.</text>
</comment>
<comment type="cofactor">
    <cofactor evidence="1">
        <name>pyridoxal 5'-phosphate</name>
        <dbReference type="ChEBI" id="CHEBI:597326"/>
    </cofactor>
</comment>
<dbReference type="GO" id="GO:0046513">
    <property type="term" value="P:ceramide biosynthetic process"/>
    <property type="evidence" value="ECO:0007669"/>
    <property type="project" value="TreeGrafter"/>
</dbReference>
<dbReference type="InterPro" id="IPR015422">
    <property type="entry name" value="PyrdxlP-dep_Trfase_small"/>
</dbReference>
<dbReference type="AlphaFoldDB" id="A0A060TF36"/>
<dbReference type="GO" id="GO:0046512">
    <property type="term" value="P:sphingosine biosynthetic process"/>
    <property type="evidence" value="ECO:0007669"/>
    <property type="project" value="TreeGrafter"/>
</dbReference>
<proteinExistence type="inferred from homology"/>
<dbReference type="GO" id="GO:0016020">
    <property type="term" value="C:membrane"/>
    <property type="evidence" value="ECO:0007669"/>
    <property type="project" value="GOC"/>
</dbReference>
<keyword evidence="9" id="KW-0443">Lipid metabolism</keyword>
<comment type="pathway">
    <text evidence="3">Sphingolipid metabolism.</text>
</comment>
<dbReference type="GO" id="GO:0004758">
    <property type="term" value="F:serine C-palmitoyltransferase activity"/>
    <property type="evidence" value="ECO:0007669"/>
    <property type="project" value="TreeGrafter"/>
</dbReference>
<evidence type="ECO:0000256" key="3">
    <source>
        <dbReference type="ARBA" id="ARBA00004991"/>
    </source>
</evidence>
<dbReference type="InterPro" id="IPR015421">
    <property type="entry name" value="PyrdxlP-dep_Trfase_major"/>
</dbReference>
<dbReference type="GO" id="GO:0030170">
    <property type="term" value="F:pyridoxal phosphate binding"/>
    <property type="evidence" value="ECO:0007669"/>
    <property type="project" value="InterPro"/>
</dbReference>
<evidence type="ECO:0000256" key="2">
    <source>
        <dbReference type="ARBA" id="ARBA00004760"/>
    </source>
</evidence>
<evidence type="ECO:0000256" key="6">
    <source>
        <dbReference type="ARBA" id="ARBA00022679"/>
    </source>
</evidence>
<keyword evidence="7" id="KW-0663">Pyridoxal phosphate</keyword>
<evidence type="ECO:0000256" key="10">
    <source>
        <dbReference type="ARBA" id="ARBA00023315"/>
    </source>
</evidence>
<dbReference type="SUPFAM" id="SSF53383">
    <property type="entry name" value="PLP-dependent transferases"/>
    <property type="match status" value="1"/>
</dbReference>
<accession>A0A060TF36</accession>
<dbReference type="Gene3D" id="3.40.640.10">
    <property type="entry name" value="Type I PLP-dependent aspartate aminotransferase-like (Major domain)"/>
    <property type="match status" value="1"/>
</dbReference>
<organism evidence="12">
    <name type="scientific">Blastobotrys adeninivorans</name>
    <name type="common">Yeast</name>
    <name type="synonym">Arxula adeninivorans</name>
    <dbReference type="NCBI Taxonomy" id="409370"/>
    <lineage>
        <taxon>Eukaryota</taxon>
        <taxon>Fungi</taxon>
        <taxon>Dikarya</taxon>
        <taxon>Ascomycota</taxon>
        <taxon>Saccharomycotina</taxon>
        <taxon>Dipodascomycetes</taxon>
        <taxon>Dipodascales</taxon>
        <taxon>Trichomonascaceae</taxon>
        <taxon>Blastobotrys</taxon>
    </lineage>
</organism>
<keyword evidence="8" id="KW-0746">Sphingolipid metabolism</keyword>
<keyword evidence="10" id="KW-0012">Acyltransferase</keyword>
<reference evidence="12" key="2">
    <citation type="submission" date="2014-06" db="EMBL/GenBank/DDBJ databases">
        <title>The complete genome of Blastobotrys (Arxula) adeninivorans LS3 - a yeast of biotechnological interest.</title>
        <authorList>
            <person name="Kunze G."/>
            <person name="Gaillardin C."/>
            <person name="Czernicka M."/>
            <person name="Durrens P."/>
            <person name="Martin T."/>
            <person name="Boer E."/>
            <person name="Gabaldon T."/>
            <person name="Cruz J."/>
            <person name="Talla E."/>
            <person name="Marck C."/>
            <person name="Goffeau A."/>
            <person name="Barbe V."/>
            <person name="Baret P."/>
            <person name="Baronian K."/>
            <person name="Beier S."/>
            <person name="Bleykasten C."/>
            <person name="Bode R."/>
            <person name="Casaregola S."/>
            <person name="Despons L."/>
            <person name="Fairhead C."/>
            <person name="Giersberg M."/>
            <person name="Gierski P."/>
            <person name="Hahnel U."/>
            <person name="Hartmann A."/>
            <person name="Jankowska D."/>
            <person name="Jubin C."/>
            <person name="Jung P."/>
            <person name="Lafontaine I."/>
            <person name="Leh-Louis V."/>
            <person name="Lemaire M."/>
            <person name="Marcet-Houben M."/>
            <person name="Mascher M."/>
            <person name="Morel G."/>
            <person name="Richard G.-F."/>
            <person name="Riechen J."/>
            <person name="Sacerdot C."/>
            <person name="Sarkar A."/>
            <person name="Savel G."/>
            <person name="Schacherer J."/>
            <person name="Sherman D."/>
            <person name="Straub M.-L."/>
            <person name="Stein N."/>
            <person name="Thierry A."/>
            <person name="Trautwein-Schult A."/>
            <person name="Westhof E."/>
            <person name="Worch S."/>
            <person name="Dujon B."/>
            <person name="Souciet J.-L."/>
            <person name="Wincker P."/>
            <person name="Scholz U."/>
            <person name="Neuveglise N."/>
        </authorList>
    </citation>
    <scope>NUCLEOTIDE SEQUENCE</scope>
    <source>
        <strain evidence="12">LS3</strain>
    </source>
</reference>
<dbReference type="InterPro" id="IPR004839">
    <property type="entry name" value="Aminotransferase_I/II_large"/>
</dbReference>
<evidence type="ECO:0000256" key="9">
    <source>
        <dbReference type="ARBA" id="ARBA00023098"/>
    </source>
</evidence>